<dbReference type="EMBL" id="QQTP01000004">
    <property type="protein sequence ID" value="RDJ26283.1"/>
    <property type="molecule type" value="Genomic_DNA"/>
</dbReference>
<reference evidence="2" key="1">
    <citation type="submission" date="2018-07" db="EMBL/GenBank/DDBJ databases">
        <authorList>
            <person name="Safronova V.I."/>
            <person name="Chirak E.R."/>
            <person name="Sazanova A.L."/>
        </authorList>
    </citation>
    <scope>NUCLEOTIDE SEQUENCE [LARGE SCALE GENOMIC DNA]</scope>
    <source>
        <strain evidence="2">RCAM04685</strain>
    </source>
</reference>
<organism evidence="1 2">
    <name type="scientific">Bosea caraganae</name>
    <dbReference type="NCBI Taxonomy" id="2763117"/>
    <lineage>
        <taxon>Bacteria</taxon>
        <taxon>Pseudomonadati</taxon>
        <taxon>Pseudomonadota</taxon>
        <taxon>Alphaproteobacteria</taxon>
        <taxon>Hyphomicrobiales</taxon>
        <taxon>Boseaceae</taxon>
        <taxon>Bosea</taxon>
    </lineage>
</organism>
<keyword evidence="2" id="KW-1185">Reference proteome</keyword>
<accession>A0A370L7Y9</accession>
<dbReference type="InterPro" id="IPR053135">
    <property type="entry name" value="AKR2_Oxidoreductase"/>
</dbReference>
<dbReference type="OrthoDB" id="9773828at2"/>
<proteinExistence type="predicted"/>
<dbReference type="SUPFAM" id="SSF51430">
    <property type="entry name" value="NAD(P)-linked oxidoreductase"/>
    <property type="match status" value="1"/>
</dbReference>
<evidence type="ECO:0000313" key="2">
    <source>
        <dbReference type="Proteomes" id="UP000255207"/>
    </source>
</evidence>
<dbReference type="InterPro" id="IPR036812">
    <property type="entry name" value="NAD(P)_OxRdtase_dom_sf"/>
</dbReference>
<dbReference type="RefSeq" id="WP_114829225.1">
    <property type="nucleotide sequence ID" value="NZ_QQTO01000022.1"/>
</dbReference>
<dbReference type="PANTHER" id="PTHR43312">
    <property type="entry name" value="D-THREO-ALDOSE 1-DEHYDROGENASE"/>
    <property type="match status" value="1"/>
</dbReference>
<name>A0A370L7Y9_9HYPH</name>
<dbReference type="AlphaFoldDB" id="A0A370L7Y9"/>
<protein>
    <submittedName>
        <fullName evidence="1">Aldo/keto reductase</fullName>
    </submittedName>
</protein>
<dbReference type="Gene3D" id="3.20.20.100">
    <property type="entry name" value="NADP-dependent oxidoreductase domain"/>
    <property type="match status" value="1"/>
</dbReference>
<gene>
    <name evidence="1" type="ORF">DWE98_10700</name>
</gene>
<sequence>MRYIPFGKTGLELSQIALGGHEFLRSGLSRGFNEDFAKAVTPGFIAPDFGGPKRLDILKTAYDLGINIFDVTIDSEKEALGRNFAELPPPYPVYVQTRPEGMCYGYDEGNRKMLDYGLLKAEIERGLKLIRRETVDFLNIGLINWSIDGTPDYMARLADNLGRLKQDGLIRFAVADSHAGQRLYLAELNSGGFDAVNLDLSLGEFDGLEQVVPRARELGLGIITREVFFKGELFTIADEVGLSDRGAVARTALAWLGQQDADLIILGVDNAEQLRANAATLEAGASALDADLRAKLEAGEGFKAYKDKRTRIFFEMP</sequence>
<dbReference type="Proteomes" id="UP000255207">
    <property type="component" value="Unassembled WGS sequence"/>
</dbReference>
<comment type="caution">
    <text evidence="1">The sequence shown here is derived from an EMBL/GenBank/DDBJ whole genome shotgun (WGS) entry which is preliminary data.</text>
</comment>
<dbReference type="PANTHER" id="PTHR43312:SF1">
    <property type="entry name" value="NADP-DEPENDENT OXIDOREDUCTASE DOMAIN-CONTAINING PROTEIN"/>
    <property type="match status" value="1"/>
</dbReference>
<evidence type="ECO:0000313" key="1">
    <source>
        <dbReference type="EMBL" id="RDJ26283.1"/>
    </source>
</evidence>